<dbReference type="Proteomes" id="UP001162992">
    <property type="component" value="Chromosome 22"/>
</dbReference>
<sequence>MATYSLCRLAVPASTAQCMINAGPDELICRKASSGVGPSSHASLASSQAHSRSRRRKGLGSAIKHRWLGERVDYDLQRLILVDRKLPGLSLRQDQRLISSQIGSAHICGTHKRSSRKQVRCGWMRVPGVLYKDADGYTLTKFNQQSLLRSVYQPTRRIASTLRASGVQNEPHATNLTTFPEKAVETVKDPIENHARDVEIKNFLNSKLPSHPKLHRGQLDNGLRYVILPNKVPPNRFEAHMEMHVGSVDEAEHEQGIAHMIEHVAFLGSKKREKLLGTGARSNAYTDFHHTVFHVHSPVTAQGSNEPLLPLVLDALHEIAFKPKFLLSRIEKERRAILSELQMMNTIEYRVDCQLLQQLHSENLLGYRFPIGLEEQIKNWDPETIKAFHERWYYPANATLFIVGDIGSIGRTIEMIEAQFRSTPAGMHYPVASHSTASMTGLNAHLQIPKLQRQVTAVVAEPLPIPSLPTPIRKERHALRPPVKHNWSLPGTSVMVKRPHIFQHELLQNVSISLFSKTPVKRVQTFSDLRDVLMRRIVLSTFQFRINTRYKSANPPFNGIELDHSDSGREGCTVTTLTVMCEPKHWVGALKVAIQEAKRLSKYGVTKGELARYSNALLKDSEHLAAMIDNVPSVDNLDFIMESDALGHTIMDQQQGHESLLAVANSVTLEDVHAVARAMLEYIAEFGKLTAPVPTAIVACVPRTLHENGIGDVQFCISPEEIVETMVDGLNETLIPEPELEVPKELVSPIQLANLHMERKPSFVPVTDGGMLLKVVNDATGVVLRRLSNGIRVNYKITQNEAKGGVMRLVVAGGRARETPDTSGAVAVGVRTLSEGGVVGGFSREQVELFCVSNLINCVLEADEEFICMDFHFTVRDGGMCAAFQLLHMVLEHNVWLEEALDRAKQLYLSHYRAMPKSLERATAHHLMRAMLGGEERFIEPSPQTIEKLTLPVVRTAVMEQLVTGNMEVCVVGDFSEGEVEACILDYLGTLTPERNPQIRKDAETSEKAVIIKPCPHVELRNQKVLLKDTDERACAYIAGTAPNRWGFTSDGRDLNTLIEPVPSTLIEEKARALAPPGVELLTGDGGVLFWKRPRHHLYGSIAMTLLAEIINARLFTTVRDALGLTYDVSFELSLFDRLKAGWFVISVTSTPAKINLAVEASLNVLKGLHGNRITQRELDRAKRTLMMRHESDSKDNTYWLGLLTHLQAPSVMRKNVSCIRDLPYLYELATADDVYKAYDYLGLDNDSLYTCIGISGIEATNGSSHVEVEQENYDLESVGGLQGALLHGRGMSTMTRPTT</sequence>
<comment type="caution">
    <text evidence="1">The sequence shown here is derived from an EMBL/GenBank/DDBJ whole genome shotgun (WGS) entry which is preliminary data.</text>
</comment>
<evidence type="ECO:0000313" key="1">
    <source>
        <dbReference type="EMBL" id="KAJ7516394.1"/>
    </source>
</evidence>
<evidence type="ECO:0000313" key="2">
    <source>
        <dbReference type="Proteomes" id="UP001162992"/>
    </source>
</evidence>
<keyword evidence="2" id="KW-1185">Reference proteome</keyword>
<gene>
    <name evidence="1" type="ORF">O6H91_22G056800</name>
</gene>
<organism evidence="1 2">
    <name type="scientific">Diphasiastrum complanatum</name>
    <name type="common">Issler's clubmoss</name>
    <name type="synonym">Lycopodium complanatum</name>
    <dbReference type="NCBI Taxonomy" id="34168"/>
    <lineage>
        <taxon>Eukaryota</taxon>
        <taxon>Viridiplantae</taxon>
        <taxon>Streptophyta</taxon>
        <taxon>Embryophyta</taxon>
        <taxon>Tracheophyta</taxon>
        <taxon>Lycopodiopsida</taxon>
        <taxon>Lycopodiales</taxon>
        <taxon>Lycopodiaceae</taxon>
        <taxon>Lycopodioideae</taxon>
        <taxon>Diphasiastrum</taxon>
    </lineage>
</organism>
<name>A0ACC2AFQ3_DIPCM</name>
<protein>
    <submittedName>
        <fullName evidence="1">Uncharacterized protein</fullName>
    </submittedName>
</protein>
<reference evidence="2" key="1">
    <citation type="journal article" date="2024" name="Proc. Natl. Acad. Sci. U.S.A.">
        <title>Extraordinary preservation of gene collinearity over three hundred million years revealed in homosporous lycophytes.</title>
        <authorList>
            <person name="Li C."/>
            <person name="Wickell D."/>
            <person name="Kuo L.Y."/>
            <person name="Chen X."/>
            <person name="Nie B."/>
            <person name="Liao X."/>
            <person name="Peng D."/>
            <person name="Ji J."/>
            <person name="Jenkins J."/>
            <person name="Williams M."/>
            <person name="Shu S."/>
            <person name="Plott C."/>
            <person name="Barry K."/>
            <person name="Rajasekar S."/>
            <person name="Grimwood J."/>
            <person name="Han X."/>
            <person name="Sun S."/>
            <person name="Hou Z."/>
            <person name="He W."/>
            <person name="Dai G."/>
            <person name="Sun C."/>
            <person name="Schmutz J."/>
            <person name="Leebens-Mack J.H."/>
            <person name="Li F.W."/>
            <person name="Wang L."/>
        </authorList>
    </citation>
    <scope>NUCLEOTIDE SEQUENCE [LARGE SCALE GENOMIC DNA]</scope>
    <source>
        <strain evidence="2">cv. PW_Plant_1</strain>
    </source>
</reference>
<proteinExistence type="predicted"/>
<dbReference type="EMBL" id="CM055113">
    <property type="protein sequence ID" value="KAJ7516394.1"/>
    <property type="molecule type" value="Genomic_DNA"/>
</dbReference>
<accession>A0ACC2AFQ3</accession>